<dbReference type="InterPro" id="IPR032776">
    <property type="entry name" value="CECR6/TMEM121"/>
</dbReference>
<gene>
    <name evidence="3" type="ORF">KP79_PYT11197</name>
</gene>
<reference evidence="3 4" key="1">
    <citation type="journal article" date="2017" name="Nat. Ecol. Evol.">
        <title>Scallop genome provides insights into evolution of bilaterian karyotype and development.</title>
        <authorList>
            <person name="Wang S."/>
            <person name="Zhang J."/>
            <person name="Jiao W."/>
            <person name="Li J."/>
            <person name="Xun X."/>
            <person name="Sun Y."/>
            <person name="Guo X."/>
            <person name="Huan P."/>
            <person name="Dong B."/>
            <person name="Zhang L."/>
            <person name="Hu X."/>
            <person name="Sun X."/>
            <person name="Wang J."/>
            <person name="Zhao C."/>
            <person name="Wang Y."/>
            <person name="Wang D."/>
            <person name="Huang X."/>
            <person name="Wang R."/>
            <person name="Lv J."/>
            <person name="Li Y."/>
            <person name="Zhang Z."/>
            <person name="Liu B."/>
            <person name="Lu W."/>
            <person name="Hui Y."/>
            <person name="Liang J."/>
            <person name="Zhou Z."/>
            <person name="Hou R."/>
            <person name="Li X."/>
            <person name="Liu Y."/>
            <person name="Li H."/>
            <person name="Ning X."/>
            <person name="Lin Y."/>
            <person name="Zhao L."/>
            <person name="Xing Q."/>
            <person name="Dou J."/>
            <person name="Li Y."/>
            <person name="Mao J."/>
            <person name="Guo H."/>
            <person name="Dou H."/>
            <person name="Li T."/>
            <person name="Mu C."/>
            <person name="Jiang W."/>
            <person name="Fu Q."/>
            <person name="Fu X."/>
            <person name="Miao Y."/>
            <person name="Liu J."/>
            <person name="Yu Q."/>
            <person name="Li R."/>
            <person name="Liao H."/>
            <person name="Li X."/>
            <person name="Kong Y."/>
            <person name="Jiang Z."/>
            <person name="Chourrout D."/>
            <person name="Li R."/>
            <person name="Bao Z."/>
        </authorList>
    </citation>
    <scope>NUCLEOTIDE SEQUENCE [LARGE SCALE GENOMIC DNA]</scope>
    <source>
        <strain evidence="3 4">PY_sf001</strain>
    </source>
</reference>
<dbReference type="EMBL" id="NEDP02002306">
    <property type="protein sequence ID" value="OWF51251.1"/>
    <property type="molecule type" value="Genomic_DNA"/>
</dbReference>
<dbReference type="PANTHER" id="PTHR47399">
    <property type="entry name" value="TRANSMEMBRANE PROTEIN 121B"/>
    <property type="match status" value="1"/>
</dbReference>
<dbReference type="PANTHER" id="PTHR47399:SF1">
    <property type="entry name" value="TRANSMEMBRANE PROTEIN 121B"/>
    <property type="match status" value="1"/>
</dbReference>
<feature type="transmembrane region" description="Helical" evidence="2">
    <location>
        <begin position="191"/>
        <end position="213"/>
    </location>
</feature>
<keyword evidence="2" id="KW-1133">Transmembrane helix</keyword>
<dbReference type="InterPro" id="IPR026624">
    <property type="entry name" value="CECR6"/>
</dbReference>
<organism evidence="3 4">
    <name type="scientific">Mizuhopecten yessoensis</name>
    <name type="common">Japanese scallop</name>
    <name type="synonym">Patinopecten yessoensis</name>
    <dbReference type="NCBI Taxonomy" id="6573"/>
    <lineage>
        <taxon>Eukaryota</taxon>
        <taxon>Metazoa</taxon>
        <taxon>Spiralia</taxon>
        <taxon>Lophotrochozoa</taxon>
        <taxon>Mollusca</taxon>
        <taxon>Bivalvia</taxon>
        <taxon>Autobranchia</taxon>
        <taxon>Pteriomorphia</taxon>
        <taxon>Pectinida</taxon>
        <taxon>Pectinoidea</taxon>
        <taxon>Pectinidae</taxon>
        <taxon>Mizuhopecten</taxon>
    </lineage>
</organism>
<keyword evidence="4" id="KW-1185">Reference proteome</keyword>
<keyword evidence="2" id="KW-0472">Membrane</keyword>
<evidence type="ECO:0008006" key="5">
    <source>
        <dbReference type="Google" id="ProtNLM"/>
    </source>
</evidence>
<comment type="similarity">
    <text evidence="1">Belongs to the TMEM121 family.</text>
</comment>
<keyword evidence="2" id="KW-0812">Transmembrane</keyword>
<dbReference type="Pfam" id="PF14997">
    <property type="entry name" value="CECR6_TMEM121"/>
    <property type="match status" value="1"/>
</dbReference>
<feature type="transmembrane region" description="Helical" evidence="2">
    <location>
        <begin position="17"/>
        <end position="35"/>
    </location>
</feature>
<evidence type="ECO:0000256" key="2">
    <source>
        <dbReference type="SAM" id="Phobius"/>
    </source>
</evidence>
<name>A0A210QRA6_MIZYE</name>
<feature type="transmembrane region" description="Helical" evidence="2">
    <location>
        <begin position="128"/>
        <end position="148"/>
    </location>
</feature>
<accession>A0A210QRA6</accession>
<dbReference type="Proteomes" id="UP000242188">
    <property type="component" value="Unassembled WGS sequence"/>
</dbReference>
<dbReference type="AlphaFoldDB" id="A0A210QRA6"/>
<feature type="transmembrane region" description="Helical" evidence="2">
    <location>
        <begin position="41"/>
        <end position="67"/>
    </location>
</feature>
<feature type="transmembrane region" description="Helical" evidence="2">
    <location>
        <begin position="225"/>
        <end position="246"/>
    </location>
</feature>
<evidence type="ECO:0000313" key="4">
    <source>
        <dbReference type="Proteomes" id="UP000242188"/>
    </source>
</evidence>
<dbReference type="OrthoDB" id="5964337at2759"/>
<feature type="transmembrane region" description="Helical" evidence="2">
    <location>
        <begin position="88"/>
        <end position="108"/>
    </location>
</feature>
<evidence type="ECO:0000313" key="3">
    <source>
        <dbReference type="EMBL" id="OWF51251.1"/>
    </source>
</evidence>
<sequence>MGCLTCCDAVYQIPTRIMCFVLVMVQGGILDYYLVNNKNIYWYAWVAADVALGLVFVMTFIISYRHLSVVHQSRDSASSPVQTGSLPLGYFAWFVYSLFLGARVFIIYRDVAWTLNETNVFGPNALKITVSGTGFVFLLLLMTHHDAVPGTTRKSYIEELTGTVVFDVLDAIDVLNIFFNKSQIDELPDELEISILVIACVNFLVPIFPLMTLSRMHYGHKPLSHCLFVLHKLSLVFLINLPLFIVRMLLWHVHSNDISIFPMKNLIMIFLVFHDLYDKRRASARPKHVNYIEEKDQSQIEELEENKAMFTVESTK</sequence>
<protein>
    <recommendedName>
        <fullName evidence="5">Cat eye syndrome critical region protein 6-like</fullName>
    </recommendedName>
</protein>
<evidence type="ECO:0000256" key="1">
    <source>
        <dbReference type="ARBA" id="ARBA00007711"/>
    </source>
</evidence>
<comment type="caution">
    <text evidence="3">The sequence shown here is derived from an EMBL/GenBank/DDBJ whole genome shotgun (WGS) entry which is preliminary data.</text>
</comment>
<proteinExistence type="inferred from homology"/>
<feature type="transmembrane region" description="Helical" evidence="2">
    <location>
        <begin position="258"/>
        <end position="277"/>
    </location>
</feature>